<gene>
    <name evidence="1" type="ORF">GCM10007879_09160</name>
</gene>
<proteinExistence type="predicted"/>
<dbReference type="RefSeq" id="WP_284362351.1">
    <property type="nucleotide sequence ID" value="NZ_BSNI01000002.1"/>
</dbReference>
<name>A0ABQ5UPU3_9HYPH</name>
<protein>
    <submittedName>
        <fullName evidence="1">Membrane protein</fullName>
    </submittedName>
</protein>
<dbReference type="EMBL" id="BSNI01000002">
    <property type="protein sequence ID" value="GLQ16667.1"/>
    <property type="molecule type" value="Genomic_DNA"/>
</dbReference>
<dbReference type="Proteomes" id="UP001161405">
    <property type="component" value="Unassembled WGS sequence"/>
</dbReference>
<comment type="caution">
    <text evidence="1">The sequence shown here is derived from an EMBL/GenBank/DDBJ whole genome shotgun (WGS) entry which is preliminary data.</text>
</comment>
<organism evidence="1 2">
    <name type="scientific">Maritalea porphyrae</name>
    <dbReference type="NCBI Taxonomy" id="880732"/>
    <lineage>
        <taxon>Bacteria</taxon>
        <taxon>Pseudomonadati</taxon>
        <taxon>Pseudomonadota</taxon>
        <taxon>Alphaproteobacteria</taxon>
        <taxon>Hyphomicrobiales</taxon>
        <taxon>Devosiaceae</taxon>
        <taxon>Maritalea</taxon>
    </lineage>
</organism>
<reference evidence="1" key="2">
    <citation type="submission" date="2023-01" db="EMBL/GenBank/DDBJ databases">
        <title>Draft genome sequence of Maritalea porphyrae strain NBRC 107169.</title>
        <authorList>
            <person name="Sun Q."/>
            <person name="Mori K."/>
        </authorList>
    </citation>
    <scope>NUCLEOTIDE SEQUENCE</scope>
    <source>
        <strain evidence="1">NBRC 107169</strain>
    </source>
</reference>
<keyword evidence="2" id="KW-1185">Reference proteome</keyword>
<evidence type="ECO:0000313" key="2">
    <source>
        <dbReference type="Proteomes" id="UP001161405"/>
    </source>
</evidence>
<accession>A0ABQ5UPU3</accession>
<evidence type="ECO:0000313" key="1">
    <source>
        <dbReference type="EMBL" id="GLQ16667.1"/>
    </source>
</evidence>
<sequence>MRNWLMLGFGVLIVGLLNFGVVQKEQVIAEGTSIYLELRPVDPRSLLQGDFMRLGFEVENDLRSSIEGKKIRSGFAIVKQDANGVAQFVRLDDESKLADDEFAVHFTKTSSRPTLVPNSFLFQEGEGGDFENAKYAVLIYGADRRDYVLRGLADEGKELINPRDTIGWN</sequence>
<dbReference type="InterPro" id="IPR025833">
    <property type="entry name" value="GDYXXLXY"/>
</dbReference>
<reference evidence="1" key="1">
    <citation type="journal article" date="2014" name="Int. J. Syst. Evol. Microbiol.">
        <title>Complete genome of a new Firmicutes species belonging to the dominant human colonic microbiota ('Ruminococcus bicirculans') reveals two chromosomes and a selective capacity to utilize plant glucans.</title>
        <authorList>
            <consortium name="NISC Comparative Sequencing Program"/>
            <person name="Wegmann U."/>
            <person name="Louis P."/>
            <person name="Goesmann A."/>
            <person name="Henrissat B."/>
            <person name="Duncan S.H."/>
            <person name="Flint H.J."/>
        </authorList>
    </citation>
    <scope>NUCLEOTIDE SEQUENCE</scope>
    <source>
        <strain evidence="1">NBRC 107169</strain>
    </source>
</reference>
<dbReference type="Pfam" id="PF14345">
    <property type="entry name" value="GDYXXLXY"/>
    <property type="match status" value="1"/>
</dbReference>